<proteinExistence type="predicted"/>
<dbReference type="GeneID" id="106157939"/>
<protein>
    <submittedName>
        <fullName evidence="3">Uncharacterized protein LOC106157939 isoform X1</fullName>
    </submittedName>
</protein>
<feature type="transmembrane region" description="Helical" evidence="1">
    <location>
        <begin position="37"/>
        <end position="57"/>
    </location>
</feature>
<sequence>MNRLLISVQSKLRPAKTTGKREPCWHISITRAMKNIYVLYLIFVFGCLLLSLSLTHLRGPFKQSAANTCECGKSTLDPMDTKFTPNDENSPQFVYLIQGASMHAIQGLNATPNREIIWLTFRDRTGDIYFPNSTHGEGRNRLLTEAIDRAAERKDGGYLYYVFLDDDVELVSVNFANISWRTDLPENPYDRFEEFLLDYEPAVGYPRPITFHTGPNSTVGLSYNFDAIINAFHRHTLSFLLPYITDLDHVSWWFAQWFIMHTSAAFYNSYRIFTHVVHMKNPRLHWHNKLKGAYTDSSNFSIPRDYYRTWFDKNKRVNTVKWGSASLLTTFNRPPMYLLMKGRPMEKNNMEYRVSTRFITTVFNTSHPSVQRIIQWRNIPM</sequence>
<keyword evidence="1" id="KW-0812">Transmembrane</keyword>
<dbReference type="InParanoid" id="A0A1S3HVV9"/>
<keyword evidence="2" id="KW-1185">Reference proteome</keyword>
<keyword evidence="1" id="KW-0472">Membrane</keyword>
<dbReference type="AlphaFoldDB" id="A0A1S3HVV9"/>
<evidence type="ECO:0000313" key="2">
    <source>
        <dbReference type="Proteomes" id="UP000085678"/>
    </source>
</evidence>
<dbReference type="KEGG" id="lak:106157939"/>
<gene>
    <name evidence="3" type="primary">LOC106157939</name>
</gene>
<name>A0A1S3HVV9_LINAN</name>
<reference evidence="3" key="1">
    <citation type="submission" date="2025-08" db="UniProtKB">
        <authorList>
            <consortium name="RefSeq"/>
        </authorList>
    </citation>
    <scope>IDENTIFICATION</scope>
    <source>
        <tissue evidence="3">Gonads</tissue>
    </source>
</reference>
<keyword evidence="1" id="KW-1133">Transmembrane helix</keyword>
<dbReference type="Proteomes" id="UP000085678">
    <property type="component" value="Unplaced"/>
</dbReference>
<accession>A0A1S3HVV9</accession>
<evidence type="ECO:0000256" key="1">
    <source>
        <dbReference type="SAM" id="Phobius"/>
    </source>
</evidence>
<evidence type="ECO:0000313" key="3">
    <source>
        <dbReference type="RefSeq" id="XP_013389199.1"/>
    </source>
</evidence>
<dbReference type="OrthoDB" id="9981310at2759"/>
<dbReference type="RefSeq" id="XP_013389199.1">
    <property type="nucleotide sequence ID" value="XM_013533745.2"/>
</dbReference>
<organism evidence="2 3">
    <name type="scientific">Lingula anatina</name>
    <name type="common">Brachiopod</name>
    <name type="synonym">Lingula unguis</name>
    <dbReference type="NCBI Taxonomy" id="7574"/>
    <lineage>
        <taxon>Eukaryota</taxon>
        <taxon>Metazoa</taxon>
        <taxon>Spiralia</taxon>
        <taxon>Lophotrochozoa</taxon>
        <taxon>Brachiopoda</taxon>
        <taxon>Linguliformea</taxon>
        <taxon>Lingulata</taxon>
        <taxon>Lingulida</taxon>
        <taxon>Linguloidea</taxon>
        <taxon>Lingulidae</taxon>
        <taxon>Lingula</taxon>
    </lineage>
</organism>